<dbReference type="AlphaFoldDB" id="A0A956RQH3"/>
<dbReference type="EMBL" id="JAGQHR010000376">
    <property type="protein sequence ID" value="MCA9728412.1"/>
    <property type="molecule type" value="Genomic_DNA"/>
</dbReference>
<evidence type="ECO:0000313" key="6">
    <source>
        <dbReference type="EMBL" id="MCA9728412.1"/>
    </source>
</evidence>
<dbReference type="PANTHER" id="PTHR46847">
    <property type="entry name" value="D-ALLOSE-BINDING PERIPLASMIC PROTEIN-RELATED"/>
    <property type="match status" value="1"/>
</dbReference>
<reference evidence="6" key="1">
    <citation type="submission" date="2020-04" db="EMBL/GenBank/DDBJ databases">
        <authorList>
            <person name="Zhang T."/>
        </authorList>
    </citation>
    <scope>NUCLEOTIDE SEQUENCE</scope>
    <source>
        <strain evidence="6">HKST-UBA01</strain>
    </source>
</reference>
<comment type="subcellular location">
    <subcellularLocation>
        <location evidence="1">Cell envelope</location>
    </subcellularLocation>
</comment>
<reference evidence="6" key="2">
    <citation type="journal article" date="2021" name="Microbiome">
        <title>Successional dynamics and alternative stable states in a saline activated sludge microbial community over 9 years.</title>
        <authorList>
            <person name="Wang Y."/>
            <person name="Ye J."/>
            <person name="Ju F."/>
            <person name="Liu L."/>
            <person name="Boyd J.A."/>
            <person name="Deng Y."/>
            <person name="Parks D.H."/>
            <person name="Jiang X."/>
            <person name="Yin X."/>
            <person name="Woodcroft B.J."/>
            <person name="Tyson G.W."/>
            <person name="Hugenholtz P."/>
            <person name="Polz M.F."/>
            <person name="Zhang T."/>
        </authorList>
    </citation>
    <scope>NUCLEOTIDE SEQUENCE</scope>
    <source>
        <strain evidence="6">HKST-UBA01</strain>
    </source>
</reference>
<evidence type="ECO:0000313" key="7">
    <source>
        <dbReference type="Proteomes" id="UP000697710"/>
    </source>
</evidence>
<dbReference type="SUPFAM" id="SSF53822">
    <property type="entry name" value="Periplasmic binding protein-like I"/>
    <property type="match status" value="1"/>
</dbReference>
<feature type="region of interest" description="Disordered" evidence="4">
    <location>
        <begin position="39"/>
        <end position="64"/>
    </location>
</feature>
<evidence type="ECO:0000256" key="2">
    <source>
        <dbReference type="ARBA" id="ARBA00007639"/>
    </source>
</evidence>
<dbReference type="GO" id="GO:0030313">
    <property type="term" value="C:cell envelope"/>
    <property type="evidence" value="ECO:0007669"/>
    <property type="project" value="UniProtKB-SubCell"/>
</dbReference>
<dbReference type="Pfam" id="PF13407">
    <property type="entry name" value="Peripla_BP_4"/>
    <property type="match status" value="1"/>
</dbReference>
<evidence type="ECO:0000256" key="3">
    <source>
        <dbReference type="ARBA" id="ARBA00022729"/>
    </source>
</evidence>
<gene>
    <name evidence="6" type="ORF">KC729_12060</name>
</gene>
<accession>A0A956RQH3</accession>
<dbReference type="CDD" id="cd06322">
    <property type="entry name" value="PBP1_ABC_sugar_binding-like"/>
    <property type="match status" value="1"/>
</dbReference>
<dbReference type="InterPro" id="IPR028082">
    <property type="entry name" value="Peripla_BP_I"/>
</dbReference>
<feature type="domain" description="Periplasmic binding protein" evidence="5">
    <location>
        <begin position="69"/>
        <end position="323"/>
    </location>
</feature>
<proteinExistence type="inferred from homology"/>
<evidence type="ECO:0000256" key="4">
    <source>
        <dbReference type="SAM" id="MobiDB-lite"/>
    </source>
</evidence>
<dbReference type="PANTHER" id="PTHR46847:SF1">
    <property type="entry name" value="D-ALLOSE-BINDING PERIPLASMIC PROTEIN-RELATED"/>
    <property type="match status" value="1"/>
</dbReference>
<dbReference type="Proteomes" id="UP000697710">
    <property type="component" value="Unassembled WGS sequence"/>
</dbReference>
<keyword evidence="3" id="KW-0732">Signal</keyword>
<protein>
    <submittedName>
        <fullName evidence="6">Substrate-binding domain-containing protein</fullName>
    </submittedName>
</protein>
<evidence type="ECO:0000259" key="5">
    <source>
        <dbReference type="Pfam" id="PF13407"/>
    </source>
</evidence>
<name>A0A956RQH3_UNCEI</name>
<comment type="caution">
    <text evidence="6">The sequence shown here is derived from an EMBL/GenBank/DDBJ whole genome shotgun (WGS) entry which is preliminary data.</text>
</comment>
<dbReference type="GO" id="GO:0030246">
    <property type="term" value="F:carbohydrate binding"/>
    <property type="evidence" value="ECO:0007669"/>
    <property type="project" value="UniProtKB-ARBA"/>
</dbReference>
<organism evidence="6 7">
    <name type="scientific">Eiseniibacteriota bacterium</name>
    <dbReference type="NCBI Taxonomy" id="2212470"/>
    <lineage>
        <taxon>Bacteria</taxon>
        <taxon>Candidatus Eiseniibacteriota</taxon>
    </lineage>
</organism>
<comment type="similarity">
    <text evidence="2">Belongs to the bacterial solute-binding protein 2 family.</text>
</comment>
<dbReference type="InterPro" id="IPR025997">
    <property type="entry name" value="SBP_2_dom"/>
</dbReference>
<dbReference type="Gene3D" id="3.40.50.2300">
    <property type="match status" value="2"/>
</dbReference>
<sequence>MNETSHGAGMRRRPGARTRRGLGALLLVVAAGMLGCGGGESGSETKTGTDDTGAKTSSTSTEKSGPIRIGVTLLTVQHAFYQELRSGLQEAAAPLGYELFITTGEFDPARQANQIDEFIVQRVDAIVVCPCDSRSVGASIVAANDAKIPVFTADIASTSGLGTVVSHIASDNRAGGRQAAELMARALSEKGQVAILTHPTVASVTDRVAGFKERLADFPGIEIVAELSAEGKRDKAVSVMEDLLQSHPQIDGVFGINDDSALGALAAIEAAGKVGRIKIVGYDATPEARERIADGAIFGDVIQSPKKIGELTIQAIQTLLDGGTPPAVIPVEVGVFTAES</sequence>
<evidence type="ECO:0000256" key="1">
    <source>
        <dbReference type="ARBA" id="ARBA00004196"/>
    </source>
</evidence>